<dbReference type="PANTHER" id="PTHR36179:SF2">
    <property type="entry name" value="LUD DOMAIN-CONTAINING PROTEIN"/>
    <property type="match status" value="1"/>
</dbReference>
<dbReference type="InterPro" id="IPR024185">
    <property type="entry name" value="FTHF_cligase-like_sf"/>
</dbReference>
<accession>A0A9R1C788</accession>
<dbReference type="PANTHER" id="PTHR36179">
    <property type="entry name" value="LUD_DOM DOMAIN-CONTAINING PROTEIN"/>
    <property type="match status" value="1"/>
</dbReference>
<protein>
    <recommendedName>
        <fullName evidence="1">LUD domain-containing protein</fullName>
    </recommendedName>
</protein>
<organism evidence="2 3">
    <name type="scientific">Prevotella lacticifex</name>
    <dbReference type="NCBI Taxonomy" id="2854755"/>
    <lineage>
        <taxon>Bacteria</taxon>
        <taxon>Pseudomonadati</taxon>
        <taxon>Bacteroidota</taxon>
        <taxon>Bacteroidia</taxon>
        <taxon>Bacteroidales</taxon>
        <taxon>Prevotellaceae</taxon>
        <taxon>Prevotella</taxon>
    </lineage>
</organism>
<dbReference type="RefSeq" id="WP_223929665.1">
    <property type="nucleotide sequence ID" value="NZ_BPTU01000003.1"/>
</dbReference>
<proteinExistence type="predicted"/>
<name>A0A9R1C788_9BACT</name>
<dbReference type="InterPro" id="IPR037171">
    <property type="entry name" value="NagB/RpiA_transferase-like"/>
</dbReference>
<reference evidence="2" key="1">
    <citation type="journal article" date="2022" name="Int. J. Syst. Evol. Microbiol.">
        <title>Prevotella lacticifex sp. nov., isolated from the rumen of cows.</title>
        <authorList>
            <person name="Shinkai T."/>
            <person name="Ikeyama N."/>
            <person name="Kumagai M."/>
            <person name="Ohmori H."/>
            <person name="Sakamoto M."/>
            <person name="Ohkuma M."/>
            <person name="Mitsumori M."/>
        </authorList>
    </citation>
    <scope>NUCLEOTIDE SEQUENCE</scope>
    <source>
        <strain evidence="2">R5076</strain>
    </source>
</reference>
<dbReference type="EMBL" id="BPUB01000001">
    <property type="protein sequence ID" value="GJG57310.1"/>
    <property type="molecule type" value="Genomic_DNA"/>
</dbReference>
<dbReference type="GeneID" id="72468218"/>
<evidence type="ECO:0000313" key="2">
    <source>
        <dbReference type="EMBL" id="GJG57310.1"/>
    </source>
</evidence>
<comment type="caution">
    <text evidence="2">The sequence shown here is derived from an EMBL/GenBank/DDBJ whole genome shotgun (WGS) entry which is preliminary data.</text>
</comment>
<dbReference type="SUPFAM" id="SSF100950">
    <property type="entry name" value="NagB/RpiA/CoA transferase-like"/>
    <property type="match status" value="1"/>
</dbReference>
<dbReference type="Pfam" id="PF02589">
    <property type="entry name" value="LUD_dom"/>
    <property type="match status" value="1"/>
</dbReference>
<dbReference type="Gene3D" id="3.40.50.10420">
    <property type="entry name" value="NagB/RpiA/CoA transferase-like"/>
    <property type="match status" value="1"/>
</dbReference>
<dbReference type="Proteomes" id="UP000825483">
    <property type="component" value="Unassembled WGS sequence"/>
</dbReference>
<gene>
    <name evidence="2" type="ORF">PRLR5076_01610</name>
</gene>
<sequence length="212" mass="23627">MSTAKESRNEKLAATLIRNLRQRHYKACYCRDTKELLDTVATIIPEGSTITWGGSDSIRTSGVTTMLKNGNYKVYDRDDAKTEEEKIAIYRKAFECDYYLASVNAISEEGVIVNVDGNGNRVAAITWGPKHVVLVVGLNKVCRDVESAIKRARCMAAPTNMARFNLNTPCTRDGVCHDCKSTDSICNYVSIQRMSHPAERHIIILVGEELGY</sequence>
<keyword evidence="3" id="KW-1185">Reference proteome</keyword>
<dbReference type="AlphaFoldDB" id="A0A9R1C788"/>
<dbReference type="InterPro" id="IPR009501">
    <property type="entry name" value="UCP020269"/>
</dbReference>
<evidence type="ECO:0000313" key="3">
    <source>
        <dbReference type="Proteomes" id="UP000825483"/>
    </source>
</evidence>
<dbReference type="InterPro" id="IPR003741">
    <property type="entry name" value="LUD_dom"/>
</dbReference>
<dbReference type="PIRSF" id="PIRSF020269">
    <property type="entry name" value="DUF1121"/>
    <property type="match status" value="1"/>
</dbReference>
<evidence type="ECO:0000259" key="1">
    <source>
        <dbReference type="Pfam" id="PF02589"/>
    </source>
</evidence>
<feature type="domain" description="LUD" evidence="1">
    <location>
        <begin position="16"/>
        <end position="206"/>
    </location>
</feature>